<protein>
    <recommendedName>
        <fullName evidence="3">DUF2393 domain-containing protein</fullName>
    </recommendedName>
</protein>
<name>A0A8S5RYH2_9CAUD</name>
<keyword evidence="1" id="KW-1133">Transmembrane helix</keyword>
<keyword evidence="1" id="KW-0472">Membrane</keyword>
<evidence type="ECO:0000256" key="1">
    <source>
        <dbReference type="SAM" id="Phobius"/>
    </source>
</evidence>
<accession>A0A8S5RYH2</accession>
<feature type="transmembrane region" description="Helical" evidence="1">
    <location>
        <begin position="15"/>
        <end position="37"/>
    </location>
</feature>
<dbReference type="EMBL" id="BK032506">
    <property type="protein sequence ID" value="DAF43442.1"/>
    <property type="molecule type" value="Genomic_DNA"/>
</dbReference>
<proteinExistence type="predicted"/>
<sequence>MPNTIIKFVVENKSLLTTVIAIAGFVLSLFQFIHSLWSKRTNISVSLETLCTLNVENKKSIKLGLIFQNNSSSPIIITKVSLLLNHRASYSCVLTHRWVAERYYPKHNETDIPITERIFSADFPISLQSSQGIFEIVLFDIPANIKLSKDFITLKIITNKKNKIYTLQVPKESKDLLSI</sequence>
<reference evidence="2" key="1">
    <citation type="journal article" date="2021" name="Proc. Natl. Acad. Sci. U.S.A.">
        <title>A Catalog of Tens of Thousands of Viruses from Human Metagenomes Reveals Hidden Associations with Chronic Diseases.</title>
        <authorList>
            <person name="Tisza M.J."/>
            <person name="Buck C.B."/>
        </authorList>
    </citation>
    <scope>NUCLEOTIDE SEQUENCE</scope>
    <source>
        <strain evidence="2">CtEJG5</strain>
    </source>
</reference>
<organism evidence="2">
    <name type="scientific">Siphoviridae sp. ctEJG5</name>
    <dbReference type="NCBI Taxonomy" id="2827814"/>
    <lineage>
        <taxon>Viruses</taxon>
        <taxon>Duplodnaviria</taxon>
        <taxon>Heunggongvirae</taxon>
        <taxon>Uroviricota</taxon>
        <taxon>Caudoviricetes</taxon>
    </lineage>
</organism>
<keyword evidence="1" id="KW-0812">Transmembrane</keyword>
<evidence type="ECO:0008006" key="3">
    <source>
        <dbReference type="Google" id="ProtNLM"/>
    </source>
</evidence>
<evidence type="ECO:0000313" key="2">
    <source>
        <dbReference type="EMBL" id="DAF43442.1"/>
    </source>
</evidence>